<dbReference type="GO" id="GO:0009277">
    <property type="term" value="C:fungal-type cell wall"/>
    <property type="evidence" value="ECO:0007669"/>
    <property type="project" value="TreeGrafter"/>
</dbReference>
<dbReference type="PROSITE" id="PS51257">
    <property type="entry name" value="PROKAR_LIPOPROTEIN"/>
    <property type="match status" value="1"/>
</dbReference>
<dbReference type="Proteomes" id="UP000800093">
    <property type="component" value="Unassembled WGS sequence"/>
</dbReference>
<keyword evidence="9" id="KW-1185">Reference proteome</keyword>
<dbReference type="Pfam" id="PF12454">
    <property type="entry name" value="Ecm33"/>
    <property type="match status" value="1"/>
</dbReference>
<feature type="region of interest" description="Disordered" evidence="6">
    <location>
        <begin position="349"/>
        <end position="368"/>
    </location>
</feature>
<evidence type="ECO:0008006" key="10">
    <source>
        <dbReference type="Google" id="ProtNLM"/>
    </source>
</evidence>
<gene>
    <name evidence="8" type="ORF">CC78DRAFT_575308</name>
</gene>
<dbReference type="GO" id="GO:0009986">
    <property type="term" value="C:cell surface"/>
    <property type="evidence" value="ECO:0007669"/>
    <property type="project" value="TreeGrafter"/>
</dbReference>
<dbReference type="OrthoDB" id="536881at2759"/>
<evidence type="ECO:0000256" key="5">
    <source>
        <dbReference type="ARBA" id="ARBA00023180"/>
    </source>
</evidence>
<keyword evidence="5" id="KW-0325">Glycoprotein</keyword>
<evidence type="ECO:0000256" key="3">
    <source>
        <dbReference type="ARBA" id="ARBA00022525"/>
    </source>
</evidence>
<evidence type="ECO:0000256" key="2">
    <source>
        <dbReference type="ARBA" id="ARBA00022512"/>
    </source>
</evidence>
<dbReference type="GO" id="GO:0005886">
    <property type="term" value="C:plasma membrane"/>
    <property type="evidence" value="ECO:0007669"/>
    <property type="project" value="TreeGrafter"/>
</dbReference>
<name>A0A9P4N9Q4_9PLEO</name>
<keyword evidence="4 7" id="KW-0732">Signal</keyword>
<feature type="chain" id="PRO_5040423131" description="GPI-anchored cell wall organization protein Ecm33" evidence="7">
    <location>
        <begin position="21"/>
        <end position="394"/>
    </location>
</feature>
<dbReference type="InterPro" id="IPR051648">
    <property type="entry name" value="CWI-Assembly_Regulator"/>
</dbReference>
<evidence type="ECO:0000313" key="9">
    <source>
        <dbReference type="Proteomes" id="UP000800093"/>
    </source>
</evidence>
<comment type="caution">
    <text evidence="8">The sequence shown here is derived from an EMBL/GenBank/DDBJ whole genome shotgun (WGS) entry which is preliminary data.</text>
</comment>
<reference evidence="9" key="1">
    <citation type="journal article" date="2020" name="Stud. Mycol.">
        <title>101 Dothideomycetes genomes: A test case for predicting lifestyles and emergence of pathogens.</title>
        <authorList>
            <person name="Haridas S."/>
            <person name="Albert R."/>
            <person name="Binder M."/>
            <person name="Bloem J."/>
            <person name="LaButti K."/>
            <person name="Salamov A."/>
            <person name="Andreopoulos B."/>
            <person name="Baker S."/>
            <person name="Barry K."/>
            <person name="Bills G."/>
            <person name="Bluhm B."/>
            <person name="Cannon C."/>
            <person name="Castanera R."/>
            <person name="Culley D."/>
            <person name="Daum C."/>
            <person name="Ezra D."/>
            <person name="Gonzalez J."/>
            <person name="Henrissat B."/>
            <person name="Kuo A."/>
            <person name="Liang C."/>
            <person name="Lipzen A."/>
            <person name="Lutzoni F."/>
            <person name="Magnuson J."/>
            <person name="Mondo S."/>
            <person name="Nolan M."/>
            <person name="Ohm R."/>
            <person name="Pangilinan J."/>
            <person name="Park H.-J."/>
            <person name="Ramirez L."/>
            <person name="Alfaro M."/>
            <person name="Sun H."/>
            <person name="Tritt A."/>
            <person name="Yoshinaga Y."/>
            <person name="Zwiers L.-H."/>
            <person name="Turgeon B."/>
            <person name="Goodwin S."/>
            <person name="Spatafora J."/>
            <person name="Crous P."/>
            <person name="Grigoriev I."/>
        </authorList>
    </citation>
    <scope>NUCLEOTIDE SEQUENCE [LARGE SCALE GENOMIC DNA]</scope>
    <source>
        <strain evidence="9">CBS 304.66</strain>
    </source>
</reference>
<keyword evidence="2" id="KW-0134">Cell wall</keyword>
<evidence type="ECO:0000256" key="4">
    <source>
        <dbReference type="ARBA" id="ARBA00022729"/>
    </source>
</evidence>
<dbReference type="PANTHER" id="PTHR31018">
    <property type="entry name" value="SPORULATION-SPECIFIC PROTEIN-RELATED"/>
    <property type="match status" value="1"/>
</dbReference>
<organism evidence="8 9">
    <name type="scientific">Lojkania enalia</name>
    <dbReference type="NCBI Taxonomy" id="147567"/>
    <lineage>
        <taxon>Eukaryota</taxon>
        <taxon>Fungi</taxon>
        <taxon>Dikarya</taxon>
        <taxon>Ascomycota</taxon>
        <taxon>Pezizomycotina</taxon>
        <taxon>Dothideomycetes</taxon>
        <taxon>Pleosporomycetidae</taxon>
        <taxon>Pleosporales</taxon>
        <taxon>Pleosporales incertae sedis</taxon>
        <taxon>Lojkania</taxon>
    </lineage>
</organism>
<evidence type="ECO:0000256" key="7">
    <source>
        <dbReference type="SAM" id="SignalP"/>
    </source>
</evidence>
<dbReference type="Gene3D" id="3.80.20.20">
    <property type="entry name" value="Receptor L-domain"/>
    <property type="match status" value="2"/>
</dbReference>
<feature type="signal peptide" evidence="7">
    <location>
        <begin position="1"/>
        <end position="20"/>
    </location>
</feature>
<proteinExistence type="predicted"/>
<dbReference type="EMBL" id="ML986583">
    <property type="protein sequence ID" value="KAF2269207.1"/>
    <property type="molecule type" value="Genomic_DNA"/>
</dbReference>
<evidence type="ECO:0000256" key="6">
    <source>
        <dbReference type="SAM" id="MobiDB-lite"/>
    </source>
</evidence>
<dbReference type="GO" id="GO:0031505">
    <property type="term" value="P:fungal-type cell wall organization"/>
    <property type="evidence" value="ECO:0007669"/>
    <property type="project" value="TreeGrafter"/>
</dbReference>
<dbReference type="InterPro" id="IPR036941">
    <property type="entry name" value="Rcpt_L-dom_sf"/>
</dbReference>
<evidence type="ECO:0000256" key="1">
    <source>
        <dbReference type="ARBA" id="ARBA00004191"/>
    </source>
</evidence>
<comment type="subcellular location">
    <subcellularLocation>
        <location evidence="1">Secreted</location>
        <location evidence="1">Cell wall</location>
    </subcellularLocation>
</comment>
<sequence>MSALTRLALPALAMAGTAFAACTVSGTTTIQNSGDATQLATCTRTFSGSIAIETGTSGDISLAGLTNIDGNLVVNNASELVSLGAPDLESISGTLELNSVSKLSGLSFPKLTDLKVLSLIALPVLQNPTFGPINTAETIHIENTQIQNLDSIELETVQQMNILNNPYISQIDMDLSKIDTQLTISGNNPDLEVSFPQLTVAFNMTYRNCSKVEVPALESLNSSMGLFGNNGLTSFAAPNLTEIGGALSLVSNVELTNISFPELTEVGANLEIANNTKLHEISLPKLKSVGSSMDFNGNISVVDTPALNDVKGTFNLQSTGDIQETCDNFFQPLKDKKRIQGKFTCKGQVVNPGGEGTTPTPTAGGGSNPTGAASALNIDLTSFGLAGLAAAFLL</sequence>
<dbReference type="SUPFAM" id="SSF52058">
    <property type="entry name" value="L domain-like"/>
    <property type="match status" value="2"/>
</dbReference>
<dbReference type="PANTHER" id="PTHR31018:SF3">
    <property type="entry name" value="RECEPTOR PROTEIN-TYROSINE KINASE"/>
    <property type="match status" value="1"/>
</dbReference>
<evidence type="ECO:0000313" key="8">
    <source>
        <dbReference type="EMBL" id="KAF2269207.1"/>
    </source>
</evidence>
<accession>A0A9P4N9Q4</accession>
<keyword evidence="3" id="KW-0964">Secreted</keyword>
<dbReference type="AlphaFoldDB" id="A0A9P4N9Q4"/>
<protein>
    <recommendedName>
        <fullName evidence="10">GPI-anchored cell wall organization protein Ecm33</fullName>
    </recommendedName>
</protein>